<protein>
    <submittedName>
        <fullName evidence="3">Uncharacterized protein</fullName>
    </submittedName>
</protein>
<accession>A0A023D3R2</accession>
<feature type="signal peptide" evidence="2">
    <location>
        <begin position="1"/>
        <end position="26"/>
    </location>
</feature>
<dbReference type="Proteomes" id="UP000019760">
    <property type="component" value="Unassembled WGS sequence"/>
</dbReference>
<evidence type="ECO:0000313" key="3">
    <source>
        <dbReference type="EMBL" id="GAJ28461.1"/>
    </source>
</evidence>
<proteinExistence type="predicted"/>
<sequence>MCCLRRFPIARLVLALGMTMVGGCSAPEILGPPRADLVVYGPPGHGRHRPPSPVLAAAVPGGIGVSGVGPPEPSPDHPSTNASSSVVPGVYQPAESVTYGPPRSGSGGR</sequence>
<dbReference type="EMBL" id="BAND01000027">
    <property type="protein sequence ID" value="GAJ28461.1"/>
    <property type="molecule type" value="Genomic_DNA"/>
</dbReference>
<evidence type="ECO:0000256" key="2">
    <source>
        <dbReference type="SAM" id="SignalP"/>
    </source>
</evidence>
<feature type="chain" id="PRO_5030001345" evidence="2">
    <location>
        <begin position="27"/>
        <end position="109"/>
    </location>
</feature>
<feature type="compositionally biased region" description="Polar residues" evidence="1">
    <location>
        <begin position="77"/>
        <end position="86"/>
    </location>
</feature>
<reference evidence="4" key="1">
    <citation type="journal article" date="2014" name="FEMS Microbiol. Lett.">
        <title>Draft Genomic DNA Sequence of the Facultatively Methylotrophic Bacterium Acidomonas methanolica type strain MB58.</title>
        <authorList>
            <person name="Higashiura N."/>
            <person name="Hadano H."/>
            <person name="Hirakawa H."/>
            <person name="Matsutani M."/>
            <person name="Takabe S."/>
            <person name="Matsushita K."/>
            <person name="Azuma Y."/>
        </authorList>
    </citation>
    <scope>NUCLEOTIDE SEQUENCE [LARGE SCALE GENOMIC DNA]</scope>
    <source>
        <strain evidence="4">MB58</strain>
    </source>
</reference>
<reference evidence="3 4" key="2">
    <citation type="journal article" date="2014" name="FEMS Microbiol. Lett.">
        <title>Draft genomic DNA sequence of the facultatively methylotrophic bacterium Acidomonas methanolica type strain MB58.</title>
        <authorList>
            <person name="Higashiura N."/>
            <person name="Hadano H."/>
            <person name="Hirakawa H."/>
            <person name="Matsutani M."/>
            <person name="Takabe S."/>
            <person name="Matsushita K."/>
            <person name="Azuma Y."/>
        </authorList>
    </citation>
    <scope>NUCLEOTIDE SEQUENCE [LARGE SCALE GENOMIC DNA]</scope>
    <source>
        <strain evidence="3 4">MB58</strain>
    </source>
</reference>
<comment type="caution">
    <text evidence="3">The sequence shown here is derived from an EMBL/GenBank/DDBJ whole genome shotgun (WGS) entry which is preliminary data.</text>
</comment>
<feature type="region of interest" description="Disordered" evidence="1">
    <location>
        <begin position="60"/>
        <end position="109"/>
    </location>
</feature>
<dbReference type="PROSITE" id="PS51257">
    <property type="entry name" value="PROKAR_LIPOPROTEIN"/>
    <property type="match status" value="1"/>
</dbReference>
<keyword evidence="4" id="KW-1185">Reference proteome</keyword>
<keyword evidence="2" id="KW-0732">Signal</keyword>
<name>A0A023D3R2_ACIMT</name>
<dbReference type="RefSeq" id="WP_042057102.1">
    <property type="nucleotide sequence ID" value="NZ_BAND01000027.1"/>
</dbReference>
<gene>
    <name evidence="3" type="ORF">Amme_027_012</name>
</gene>
<dbReference type="AlphaFoldDB" id="A0A023D3R2"/>
<evidence type="ECO:0000256" key="1">
    <source>
        <dbReference type="SAM" id="MobiDB-lite"/>
    </source>
</evidence>
<organism evidence="3 4">
    <name type="scientific">Acidomonas methanolica NBRC 104435</name>
    <dbReference type="NCBI Taxonomy" id="1231351"/>
    <lineage>
        <taxon>Bacteria</taxon>
        <taxon>Pseudomonadati</taxon>
        <taxon>Pseudomonadota</taxon>
        <taxon>Alphaproteobacteria</taxon>
        <taxon>Acetobacterales</taxon>
        <taxon>Acetobacteraceae</taxon>
        <taxon>Acidomonas</taxon>
    </lineage>
</organism>
<evidence type="ECO:0000313" key="4">
    <source>
        <dbReference type="Proteomes" id="UP000019760"/>
    </source>
</evidence>